<protein>
    <submittedName>
        <fullName evidence="2">Uncharacterized protein</fullName>
    </submittedName>
</protein>
<proteinExistence type="predicted"/>
<accession>A0A1A9V0R2</accession>
<keyword evidence="1" id="KW-1133">Transmembrane helix</keyword>
<dbReference type="Proteomes" id="UP000078200">
    <property type="component" value="Unassembled WGS sequence"/>
</dbReference>
<evidence type="ECO:0000313" key="2">
    <source>
        <dbReference type="EnsemblMetazoa" id="GAUT022038-PA"/>
    </source>
</evidence>
<dbReference type="AlphaFoldDB" id="A0A1A9V0R2"/>
<evidence type="ECO:0000313" key="3">
    <source>
        <dbReference type="Proteomes" id="UP000078200"/>
    </source>
</evidence>
<sequence>MIRNRICSLLDCFCPPEFICEHESKSLDGAFFSHYIIKDEIMLALPKYYPTNSIALYVSPLLSTVFRLHSLCLLEVSAYIKFPLRFDSRYTEIVSVDNINFVHDEHHKYLNYALSPRVCALLGFMLIIPMVYVDLIMNHPMESYLFSDSGVKAKPLNSRSYEK</sequence>
<keyword evidence="3" id="KW-1185">Reference proteome</keyword>
<organism evidence="2 3">
    <name type="scientific">Glossina austeni</name>
    <name type="common">Savannah tsetse fly</name>
    <dbReference type="NCBI Taxonomy" id="7395"/>
    <lineage>
        <taxon>Eukaryota</taxon>
        <taxon>Metazoa</taxon>
        <taxon>Ecdysozoa</taxon>
        <taxon>Arthropoda</taxon>
        <taxon>Hexapoda</taxon>
        <taxon>Insecta</taxon>
        <taxon>Pterygota</taxon>
        <taxon>Neoptera</taxon>
        <taxon>Endopterygota</taxon>
        <taxon>Diptera</taxon>
        <taxon>Brachycera</taxon>
        <taxon>Muscomorpha</taxon>
        <taxon>Hippoboscoidea</taxon>
        <taxon>Glossinidae</taxon>
        <taxon>Glossina</taxon>
    </lineage>
</organism>
<name>A0A1A9V0R2_GLOAU</name>
<dbReference type="VEuPathDB" id="VectorBase:GAUT022038"/>
<feature type="transmembrane region" description="Helical" evidence="1">
    <location>
        <begin position="118"/>
        <end position="137"/>
    </location>
</feature>
<keyword evidence="1" id="KW-0472">Membrane</keyword>
<reference evidence="2" key="1">
    <citation type="submission" date="2020-05" db="UniProtKB">
        <authorList>
            <consortium name="EnsemblMetazoa"/>
        </authorList>
    </citation>
    <scope>IDENTIFICATION</scope>
    <source>
        <strain evidence="2">TTRI</strain>
    </source>
</reference>
<keyword evidence="1" id="KW-0812">Transmembrane</keyword>
<dbReference type="EnsemblMetazoa" id="GAUT022038-RA">
    <property type="protein sequence ID" value="GAUT022038-PA"/>
    <property type="gene ID" value="GAUT022038"/>
</dbReference>
<evidence type="ECO:0000256" key="1">
    <source>
        <dbReference type="SAM" id="Phobius"/>
    </source>
</evidence>